<keyword evidence="1" id="KW-1133">Transmembrane helix</keyword>
<organism evidence="2 3">
    <name type="scientific">Stentor coeruleus</name>
    <dbReference type="NCBI Taxonomy" id="5963"/>
    <lineage>
        <taxon>Eukaryota</taxon>
        <taxon>Sar</taxon>
        <taxon>Alveolata</taxon>
        <taxon>Ciliophora</taxon>
        <taxon>Postciliodesmatophora</taxon>
        <taxon>Heterotrichea</taxon>
        <taxon>Heterotrichida</taxon>
        <taxon>Stentoridae</taxon>
        <taxon>Stentor</taxon>
    </lineage>
</organism>
<dbReference type="OrthoDB" id="325982at2759"/>
<gene>
    <name evidence="2" type="ORF">SteCoe_3631</name>
</gene>
<feature type="transmembrane region" description="Helical" evidence="1">
    <location>
        <begin position="320"/>
        <end position="338"/>
    </location>
</feature>
<feature type="transmembrane region" description="Helical" evidence="1">
    <location>
        <begin position="1112"/>
        <end position="1134"/>
    </location>
</feature>
<keyword evidence="1" id="KW-0472">Membrane</keyword>
<keyword evidence="3" id="KW-1185">Reference proteome</keyword>
<name>A0A1R2CWK3_9CILI</name>
<proteinExistence type="predicted"/>
<accession>A0A1R2CWK3</accession>
<feature type="transmembrane region" description="Helical" evidence="1">
    <location>
        <begin position="294"/>
        <end position="313"/>
    </location>
</feature>
<evidence type="ECO:0000313" key="2">
    <source>
        <dbReference type="EMBL" id="OMJ93389.1"/>
    </source>
</evidence>
<protein>
    <recommendedName>
        <fullName evidence="4">PAS domain-containing protein</fullName>
    </recommendedName>
</protein>
<comment type="caution">
    <text evidence="2">The sequence shown here is derived from an EMBL/GenBank/DDBJ whole genome shotgun (WGS) entry which is preliminary data.</text>
</comment>
<feature type="transmembrane region" description="Helical" evidence="1">
    <location>
        <begin position="196"/>
        <end position="217"/>
    </location>
</feature>
<sequence>MDQEITSSESLIIGEKTDFDSNLIRNLNLAKKSRMKKILFKTYHLLSTSWGNDRFYTFRSICTHFGVIIKQCQLLLLTLLERNQTSDTKYDNIIQEFLDFFMIDRFSLNSGHQDLLSSLTLVLSLSLLFITSFLALQIALKKSFFKEPLAIAVNLISWGLRTVLMIPMIIYISIYIKNFPVVSESYINYYKKTLQFNVTFGILMIISLVTLFLHLLAKVIFHSTNLYTTETPRSRSCSIILFKQQICIFILCLLFVFLGRGYFLIISSIISFYLLKEFTTMQPYYSFYNNLIEAGLWLMLFTSSLLFLLDNFINIDNTSLLCMLFLSPLEYVLLVYYMKRVLNNALVKEIDNPKTFELKLRHVLYRNKEISEEDLEDIQNMFNSVTGMFLEYEFLAIWEHNFVMQGIGDENLAMIKLMKTIFAKKRPKIMKKHKKTFVYWPKIECEYIVYVKTKETKKMNNFKDVALIKYIKDLFIFNKYDKEACFKLLDLIDSYLCSNEISKKNLLEKFCEFFSSTKFKDQLLAKNISKYGNDHHFLEISQGFIDDLLKMSEMSLSLYMGKGKESYMDRIIGNNLEKNIGTIIVSGYPDIIGRIIFANQQAINILSYPSDNILIGQNFIKLIPEPFSALHKNILTKFLLFSYRSQLSRPNIFLVDYYGFAIEIIMDVRSTFYSGIPYFIVEIVEKIPLECSILCSDKGEVFTTSPQLKNMFSEYGQNIENVFPNVMKYMKEGRNEVFLYKERGKVATLRWSQVQIDNKVLFILYFMDESKFAHFMDLSSDRPIMLKKRSFGFNHKPHEEAKEFNKKVTLNKRKVRKSCDFVESQKLAPKDHSKKIESIHKTLLYSHYIVTISLSFLLCGLIIYTNLYINDSYLSILLTDINSFRYKTASLLMRSRSIDLLQYNISSYDTIESYNNSLIESAYLYKESLNNLSNWNSQYKIIDYFKDTKILLWDFENTVGVSSQVTLYQAMFLFIGQMSLFINSEYKNIDYKLYVYRNGFETLQHSINVTVYKCLVSTINHSNDIFYIFEIINGFTPVPWLTICAFCIPFILVIVGINKELWNNINEISKNTFVILRNRVVERIQRMHDIDFAQDYHLNQDRKLVANVWFKYAVKVLIAVGLSMLFYLLIIYVTEQKLKYLIKIRLEHIFFGGLRTLTVKAFIWAREAHLSQLNISYEYIFSQNINIPSSKEQFLKAADEIDYYNKKILQEAKYLKTSRNSFTKYIDFLIGNTCLYTDIISNCSNTIINNGINQALSSYIQDLRYLVNSSILDIENLSHLEYTTDIFEKSLTSGISLYNSVIDELLNEYKNQTIIIACIFLLSNLVLLFFFIQPEILRMKKQLLSLNEFVILFKNANIDRTLFIEDAFL</sequence>
<keyword evidence="1" id="KW-0812">Transmembrane</keyword>
<feature type="transmembrane region" description="Helical" evidence="1">
    <location>
        <begin position="115"/>
        <end position="140"/>
    </location>
</feature>
<dbReference type="EMBL" id="MPUH01000043">
    <property type="protein sequence ID" value="OMJ93389.1"/>
    <property type="molecule type" value="Genomic_DNA"/>
</dbReference>
<evidence type="ECO:0008006" key="4">
    <source>
        <dbReference type="Google" id="ProtNLM"/>
    </source>
</evidence>
<feature type="transmembrane region" description="Helical" evidence="1">
    <location>
        <begin position="1038"/>
        <end position="1057"/>
    </location>
</feature>
<evidence type="ECO:0000256" key="1">
    <source>
        <dbReference type="SAM" id="Phobius"/>
    </source>
</evidence>
<feature type="transmembrane region" description="Helical" evidence="1">
    <location>
        <begin position="246"/>
        <end position="274"/>
    </location>
</feature>
<dbReference type="Proteomes" id="UP000187209">
    <property type="component" value="Unassembled WGS sequence"/>
</dbReference>
<reference evidence="2 3" key="1">
    <citation type="submission" date="2016-11" db="EMBL/GenBank/DDBJ databases">
        <title>The macronuclear genome of Stentor coeruleus: a giant cell with tiny introns.</title>
        <authorList>
            <person name="Slabodnick M."/>
            <person name="Ruby J.G."/>
            <person name="Reiff S.B."/>
            <person name="Swart E.C."/>
            <person name="Gosai S."/>
            <person name="Prabakaran S."/>
            <person name="Witkowska E."/>
            <person name="Larue G.E."/>
            <person name="Fisher S."/>
            <person name="Freeman R.M."/>
            <person name="Gunawardena J."/>
            <person name="Chu W."/>
            <person name="Stover N.A."/>
            <person name="Gregory B.D."/>
            <person name="Nowacki M."/>
            <person name="Derisi J."/>
            <person name="Roy S.W."/>
            <person name="Marshall W.F."/>
            <person name="Sood P."/>
        </authorList>
    </citation>
    <scope>NUCLEOTIDE SEQUENCE [LARGE SCALE GENOMIC DNA]</scope>
    <source>
        <strain evidence="2">WM001</strain>
    </source>
</reference>
<feature type="transmembrane region" description="Helical" evidence="1">
    <location>
        <begin position="845"/>
        <end position="869"/>
    </location>
</feature>
<feature type="transmembrane region" description="Helical" evidence="1">
    <location>
        <begin position="1314"/>
        <end position="1332"/>
    </location>
</feature>
<feature type="transmembrane region" description="Helical" evidence="1">
    <location>
        <begin position="152"/>
        <end position="176"/>
    </location>
</feature>
<evidence type="ECO:0000313" key="3">
    <source>
        <dbReference type="Proteomes" id="UP000187209"/>
    </source>
</evidence>